<keyword evidence="5" id="KW-0732">Signal</keyword>
<dbReference type="STRING" id="1121014.N788_10210"/>
<feature type="transmembrane region" description="Helical" evidence="4">
    <location>
        <begin position="358"/>
        <end position="375"/>
    </location>
</feature>
<dbReference type="InterPro" id="IPR052346">
    <property type="entry name" value="O-mannosyl-transferase_TMTC"/>
</dbReference>
<accession>A0A087MKG1</accession>
<evidence type="ECO:0000313" key="6">
    <source>
        <dbReference type="EMBL" id="KFL37364.1"/>
    </source>
</evidence>
<feature type="transmembrane region" description="Helical" evidence="4">
    <location>
        <begin position="335"/>
        <end position="352"/>
    </location>
</feature>
<gene>
    <name evidence="6" type="ORF">N788_10210</name>
</gene>
<feature type="transmembrane region" description="Helical" evidence="4">
    <location>
        <begin position="78"/>
        <end position="99"/>
    </location>
</feature>
<dbReference type="SMART" id="SM00028">
    <property type="entry name" value="TPR"/>
    <property type="match status" value="1"/>
</dbReference>
<keyword evidence="2 3" id="KW-0802">TPR repeat</keyword>
<evidence type="ECO:0000256" key="4">
    <source>
        <dbReference type="SAM" id="Phobius"/>
    </source>
</evidence>
<dbReference type="InterPro" id="IPR011990">
    <property type="entry name" value="TPR-like_helical_dom_sf"/>
</dbReference>
<reference evidence="6 7" key="2">
    <citation type="journal article" date="2015" name="Stand. Genomic Sci.">
        <title>High quality draft genomic sequence of Arenimonas donghaensis DSM 18148(T).</title>
        <authorList>
            <person name="Chen F."/>
            <person name="Wang H."/>
            <person name="Cao Y."/>
            <person name="Li X."/>
            <person name="Wang G."/>
        </authorList>
    </citation>
    <scope>NUCLEOTIDE SEQUENCE [LARGE SCALE GENOMIC DNA]</scope>
    <source>
        <strain evidence="6 7">HO3-R19</strain>
    </source>
</reference>
<keyword evidence="1" id="KW-0677">Repeat</keyword>
<feature type="signal peptide" evidence="5">
    <location>
        <begin position="1"/>
        <end position="25"/>
    </location>
</feature>
<dbReference type="PATRIC" id="fig|1121014.3.peg.801"/>
<feature type="transmembrane region" description="Helical" evidence="4">
    <location>
        <begin position="210"/>
        <end position="229"/>
    </location>
</feature>
<dbReference type="SUPFAM" id="SSF48452">
    <property type="entry name" value="TPR-like"/>
    <property type="match status" value="1"/>
</dbReference>
<proteinExistence type="predicted"/>
<dbReference type="InterPro" id="IPR019734">
    <property type="entry name" value="TPR_rpt"/>
</dbReference>
<organism evidence="6 7">
    <name type="scientific">Arenimonas donghaensis DSM 18148 = HO3-R19</name>
    <dbReference type="NCBI Taxonomy" id="1121014"/>
    <lineage>
        <taxon>Bacteria</taxon>
        <taxon>Pseudomonadati</taxon>
        <taxon>Pseudomonadota</taxon>
        <taxon>Gammaproteobacteria</taxon>
        <taxon>Lysobacterales</taxon>
        <taxon>Lysobacteraceae</taxon>
        <taxon>Arenimonas</taxon>
    </lineage>
</organism>
<dbReference type="AlphaFoldDB" id="A0A087MKG1"/>
<protein>
    <recommendedName>
        <fullName evidence="8">Glycosyltransferase RgtA/B/C/D-like domain-containing protein</fullName>
    </recommendedName>
</protein>
<evidence type="ECO:0000256" key="5">
    <source>
        <dbReference type="SAM" id="SignalP"/>
    </source>
</evidence>
<dbReference type="Gene3D" id="1.25.40.10">
    <property type="entry name" value="Tetratricopeptide repeat domain"/>
    <property type="match status" value="1"/>
</dbReference>
<dbReference type="PANTHER" id="PTHR44227">
    <property type="match status" value="1"/>
</dbReference>
<evidence type="ECO:0008006" key="8">
    <source>
        <dbReference type="Google" id="ProtNLM"/>
    </source>
</evidence>
<feature type="chain" id="PRO_5001826343" description="Glycosyltransferase RgtA/B/C/D-like domain-containing protein" evidence="5">
    <location>
        <begin position="26"/>
        <end position="457"/>
    </location>
</feature>
<dbReference type="PROSITE" id="PS50005">
    <property type="entry name" value="TPR"/>
    <property type="match status" value="1"/>
</dbReference>
<feature type="transmembrane region" description="Helical" evidence="4">
    <location>
        <begin position="141"/>
        <end position="158"/>
    </location>
</feature>
<dbReference type="PANTHER" id="PTHR44227:SF3">
    <property type="entry name" value="PROTEIN O-MANNOSYL-TRANSFERASE TMTC4"/>
    <property type="match status" value="1"/>
</dbReference>
<dbReference type="Proteomes" id="UP000029085">
    <property type="component" value="Unassembled WGS sequence"/>
</dbReference>
<keyword evidence="4" id="KW-0472">Membrane</keyword>
<feature type="repeat" description="TPR" evidence="3">
    <location>
        <begin position="399"/>
        <end position="432"/>
    </location>
</feature>
<evidence type="ECO:0000256" key="3">
    <source>
        <dbReference type="PROSITE-ProRule" id="PRU00339"/>
    </source>
</evidence>
<reference evidence="7" key="1">
    <citation type="submission" date="2013-08" db="EMBL/GenBank/DDBJ databases">
        <title>Genome sequencing of Arenimonas donghaensis.</title>
        <authorList>
            <person name="Chen F."/>
            <person name="Wang G."/>
        </authorList>
    </citation>
    <scope>NUCLEOTIDE SEQUENCE [LARGE SCALE GENOMIC DNA]</scope>
    <source>
        <strain evidence="7">HO3-R19</strain>
    </source>
</reference>
<evidence type="ECO:0000313" key="7">
    <source>
        <dbReference type="Proteomes" id="UP000029085"/>
    </source>
</evidence>
<sequence>MNPLPAPVRAAGALGLLLVVAGAYAAALAGPFQFDDYNVIVDNPQVHGLAAWWRSMPGIRPLLKLSYALNWALSPGAFGFHLLNLAIHVANAWLVWALGRQWLTRLAPADLPTSAAWWMALLFALHPAATEAVTYASGRSMSLMALFYLAAMWCFLAGESSRRHWLSRGVGTVLFALALGVRETAATLPLALFLLAWFGGKSPRGALRGLAPQAVLLVAALAAAAFAGYDRFLSYSLGTRGPVEQALAQAEAHAHLFVHSLLALRTNLDPDLRVPAAPELRTALVFASFAAAGVLALLSRRRWPWLGFAIAWYGLQLAPGNSVLPRFDLANDRHLYLALPGVALALVVPLLARGWRPLGQVLLLALALVMAVLTHRRNADWGSELALWQATVRDSPHKARPWANLGWARHQAGDHAGARAAWECALRLDPGHEQAAINLALSSAASTNADPGCPPEN</sequence>
<keyword evidence="4" id="KW-0812">Transmembrane</keyword>
<comment type="caution">
    <text evidence="6">The sequence shown here is derived from an EMBL/GenBank/DDBJ whole genome shotgun (WGS) entry which is preliminary data.</text>
</comment>
<evidence type="ECO:0000256" key="2">
    <source>
        <dbReference type="ARBA" id="ARBA00022803"/>
    </source>
</evidence>
<feature type="transmembrane region" description="Helical" evidence="4">
    <location>
        <begin position="170"/>
        <end position="198"/>
    </location>
</feature>
<dbReference type="OrthoDB" id="5965812at2"/>
<keyword evidence="4" id="KW-1133">Transmembrane helix</keyword>
<evidence type="ECO:0000256" key="1">
    <source>
        <dbReference type="ARBA" id="ARBA00022737"/>
    </source>
</evidence>
<dbReference type="EMBL" id="AVCJ01000004">
    <property type="protein sequence ID" value="KFL37364.1"/>
    <property type="molecule type" value="Genomic_DNA"/>
</dbReference>
<feature type="transmembrane region" description="Helical" evidence="4">
    <location>
        <begin position="111"/>
        <end position="129"/>
    </location>
</feature>
<name>A0A087MKG1_9GAMM</name>
<dbReference type="RefSeq" id="WP_034221288.1">
    <property type="nucleotide sequence ID" value="NZ_AVCJ01000004.1"/>
</dbReference>
<keyword evidence="7" id="KW-1185">Reference proteome</keyword>